<comment type="catalytic activity">
    <reaction evidence="4 7">
        <text>uridine(38/39/40) in tRNA = pseudouridine(38/39/40) in tRNA</text>
        <dbReference type="Rhea" id="RHEA:22376"/>
        <dbReference type="Rhea" id="RHEA-COMP:10085"/>
        <dbReference type="Rhea" id="RHEA-COMP:10087"/>
        <dbReference type="ChEBI" id="CHEBI:65314"/>
        <dbReference type="ChEBI" id="CHEBI:65315"/>
        <dbReference type="EC" id="5.4.99.12"/>
    </reaction>
</comment>
<organism evidence="9 10">
    <name type="scientific">Gelidibacter algens</name>
    <dbReference type="NCBI Taxonomy" id="49280"/>
    <lineage>
        <taxon>Bacteria</taxon>
        <taxon>Pseudomonadati</taxon>
        <taxon>Bacteroidota</taxon>
        <taxon>Flavobacteriia</taxon>
        <taxon>Flavobacteriales</taxon>
        <taxon>Flavobacteriaceae</taxon>
        <taxon>Gelidibacter</taxon>
    </lineage>
</organism>
<dbReference type="RefSeq" id="WP_066435976.1">
    <property type="nucleotide sequence ID" value="NZ_LZRN01000030.1"/>
</dbReference>
<comment type="similarity">
    <text evidence="1 4 7">Belongs to the tRNA pseudouridine synthase TruA family.</text>
</comment>
<dbReference type="Proteomes" id="UP000248987">
    <property type="component" value="Unassembled WGS sequence"/>
</dbReference>
<gene>
    <name evidence="4" type="primary">truA</name>
    <name evidence="9" type="ORF">LX77_01027</name>
</gene>
<evidence type="ECO:0000259" key="8">
    <source>
        <dbReference type="Pfam" id="PF01416"/>
    </source>
</evidence>
<dbReference type="SUPFAM" id="SSF55120">
    <property type="entry name" value="Pseudouridine synthase"/>
    <property type="match status" value="1"/>
</dbReference>
<dbReference type="InterPro" id="IPR020094">
    <property type="entry name" value="TruA/RsuA/RluB/E/F_N"/>
</dbReference>
<feature type="domain" description="Pseudouridine synthase I TruA alpha/beta" evidence="8">
    <location>
        <begin position="148"/>
        <end position="257"/>
    </location>
</feature>
<dbReference type="GO" id="GO:0031119">
    <property type="term" value="P:tRNA pseudouridine synthesis"/>
    <property type="evidence" value="ECO:0007669"/>
    <property type="project" value="UniProtKB-UniRule"/>
</dbReference>
<evidence type="ECO:0000256" key="6">
    <source>
        <dbReference type="PIRSR" id="PIRSR001430-2"/>
    </source>
</evidence>
<feature type="binding site" evidence="4 6">
    <location>
        <position position="114"/>
    </location>
    <ligand>
        <name>substrate</name>
    </ligand>
</feature>
<evidence type="ECO:0000313" key="9">
    <source>
        <dbReference type="EMBL" id="RAJ26772.1"/>
    </source>
</evidence>
<dbReference type="AlphaFoldDB" id="A0A1A7QYZ9"/>
<dbReference type="PANTHER" id="PTHR11142:SF0">
    <property type="entry name" value="TRNA PSEUDOURIDINE SYNTHASE-LIKE 1"/>
    <property type="match status" value="1"/>
</dbReference>
<dbReference type="GO" id="GO:0003723">
    <property type="term" value="F:RNA binding"/>
    <property type="evidence" value="ECO:0007669"/>
    <property type="project" value="InterPro"/>
</dbReference>
<evidence type="ECO:0000256" key="7">
    <source>
        <dbReference type="RuleBase" id="RU003792"/>
    </source>
</evidence>
<dbReference type="EC" id="5.4.99.12" evidence="4"/>
<comment type="caution">
    <text evidence="4">Lacks conserved residue(s) required for the propagation of feature annotation.</text>
</comment>
<comment type="subunit">
    <text evidence="4">Homodimer.</text>
</comment>
<dbReference type="STRING" id="49280.A9996_13445"/>
<dbReference type="InterPro" id="IPR020097">
    <property type="entry name" value="PsdUridine_synth_TruA_a/b_dom"/>
</dbReference>
<dbReference type="InterPro" id="IPR020103">
    <property type="entry name" value="PsdUridine_synth_cat_dom_sf"/>
</dbReference>
<evidence type="ECO:0000313" key="10">
    <source>
        <dbReference type="Proteomes" id="UP000248987"/>
    </source>
</evidence>
<dbReference type="HAMAP" id="MF_00171">
    <property type="entry name" value="TruA"/>
    <property type="match status" value="1"/>
</dbReference>
<dbReference type="PANTHER" id="PTHR11142">
    <property type="entry name" value="PSEUDOURIDYLATE SYNTHASE"/>
    <property type="match status" value="1"/>
</dbReference>
<dbReference type="InterPro" id="IPR001406">
    <property type="entry name" value="PsdUridine_synth_TruA"/>
</dbReference>
<comment type="function">
    <text evidence="4">Formation of pseudouridine at positions 38, 39 and 40 in the anticodon stem and loop of transfer RNAs.</text>
</comment>
<keyword evidence="10" id="KW-1185">Reference proteome</keyword>
<dbReference type="EMBL" id="QLLQ01000002">
    <property type="protein sequence ID" value="RAJ26772.1"/>
    <property type="molecule type" value="Genomic_DNA"/>
</dbReference>
<dbReference type="Gene3D" id="3.30.70.580">
    <property type="entry name" value="Pseudouridine synthase I, catalytic domain, N-terminal subdomain"/>
    <property type="match status" value="1"/>
</dbReference>
<sequence length="258" mass="29632">MSFFYLISIQYLGFRYHGWQKQPNLKTVHLMIDKTLNYIFEGTIKFKTLAVGRTDAMVSANETAFELFLEQPILDFDEFIKQFNYYLPQDIRALTIKEVDKDFNIIQNAKLKEYVYLFAHGQKAHPFCASIMTTFRDALDIKLMTKGAKLFEGTHNFKGFCSNVSENSVYIREVVSCELIENTLISASFFPKESYVLKVKGEGFGYNQIRIMMGTLVKLGKHEIALEDISKSLQPESIKVMDYIAPASGLILNSVEFK</sequence>
<reference evidence="9 10" key="1">
    <citation type="submission" date="2018-06" db="EMBL/GenBank/DDBJ databases">
        <title>Genomic Encyclopedia of Archaeal and Bacterial Type Strains, Phase II (KMG-II): from individual species to whole genera.</title>
        <authorList>
            <person name="Goeker M."/>
        </authorList>
    </citation>
    <scope>NUCLEOTIDE SEQUENCE [LARGE SCALE GENOMIC DNA]</scope>
    <source>
        <strain evidence="9 10">DSM 12408</strain>
    </source>
</reference>
<protein>
    <recommendedName>
        <fullName evidence="4">tRNA pseudouridine synthase A</fullName>
        <ecNumber evidence="4">5.4.99.12</ecNumber>
    </recommendedName>
    <alternativeName>
        <fullName evidence="4">tRNA pseudouridine(38-40) synthase</fullName>
    </alternativeName>
    <alternativeName>
        <fullName evidence="4">tRNA pseudouridylate synthase I</fullName>
    </alternativeName>
    <alternativeName>
        <fullName evidence="4">tRNA-uridine isomerase I</fullName>
    </alternativeName>
</protein>
<evidence type="ECO:0000256" key="3">
    <source>
        <dbReference type="ARBA" id="ARBA00023235"/>
    </source>
</evidence>
<dbReference type="GO" id="GO:0160147">
    <property type="term" value="F:tRNA pseudouridine(38-40) synthase activity"/>
    <property type="evidence" value="ECO:0007669"/>
    <property type="project" value="UniProtKB-EC"/>
</dbReference>
<keyword evidence="2 4" id="KW-0819">tRNA processing</keyword>
<dbReference type="Gene3D" id="3.30.70.660">
    <property type="entry name" value="Pseudouridine synthase I, catalytic domain, C-terminal subdomain"/>
    <property type="match status" value="1"/>
</dbReference>
<dbReference type="PIRSF" id="PIRSF001430">
    <property type="entry name" value="tRNA_psdUrid_synth"/>
    <property type="match status" value="1"/>
</dbReference>
<feature type="active site" description="Nucleophile" evidence="4 5">
    <location>
        <position position="55"/>
    </location>
</feature>
<keyword evidence="3 4" id="KW-0413">Isomerase</keyword>
<evidence type="ECO:0000256" key="1">
    <source>
        <dbReference type="ARBA" id="ARBA00009375"/>
    </source>
</evidence>
<evidence type="ECO:0000256" key="2">
    <source>
        <dbReference type="ARBA" id="ARBA00022694"/>
    </source>
</evidence>
<proteinExistence type="inferred from homology"/>
<evidence type="ECO:0000256" key="4">
    <source>
        <dbReference type="HAMAP-Rule" id="MF_00171"/>
    </source>
</evidence>
<accession>A0A1A7QYZ9</accession>
<dbReference type="InterPro" id="IPR020095">
    <property type="entry name" value="PsdUridine_synth_TruA_C"/>
</dbReference>
<dbReference type="OrthoDB" id="9811823at2"/>
<name>A0A1A7QYZ9_9FLAO</name>
<comment type="caution">
    <text evidence="9">The sequence shown here is derived from an EMBL/GenBank/DDBJ whole genome shotgun (WGS) entry which is preliminary data.</text>
</comment>
<dbReference type="Pfam" id="PF01416">
    <property type="entry name" value="PseudoU_synth_1"/>
    <property type="match status" value="1"/>
</dbReference>
<evidence type="ECO:0000256" key="5">
    <source>
        <dbReference type="PIRSR" id="PIRSR001430-1"/>
    </source>
</evidence>